<keyword evidence="6" id="KW-1015">Disulfide bond</keyword>
<dbReference type="GO" id="GO:0008270">
    <property type="term" value="F:zinc ion binding"/>
    <property type="evidence" value="ECO:0007669"/>
    <property type="project" value="InterPro"/>
</dbReference>
<comment type="caution">
    <text evidence="7">Lacks conserved residue(s) required for the propagation of feature annotation.</text>
</comment>
<keyword evidence="2" id="KW-0479">Metal-binding</keyword>
<evidence type="ECO:0000256" key="1">
    <source>
        <dbReference type="ARBA" id="ARBA00022670"/>
    </source>
</evidence>
<keyword evidence="10" id="KW-1185">Reference proteome</keyword>
<dbReference type="EMBL" id="JARK01001374">
    <property type="protein sequence ID" value="EYC15141.1"/>
    <property type="molecule type" value="Genomic_DNA"/>
</dbReference>
<sequence length="551" mass="62742">MDTLKRKHIQCYIVLQEHSENQVNNSNHHKWSNGVYYIFEPGASEKLKKCFHKAKYLWEKMTCVNFTQGQGDDGYGYLNVTDKYDYKSDIGRLGNEQIFSIGKKCDEEIGRAIRELGQVLGLYLTKDSHVAVMPEGMNKSALDELEGISQKGSDLSGKNHDYGSIIRSGSPAEKQNLADWNYRKTIGSHMISFMDLWLVNEYYGCHGTHALFRSLGAQTQASCASRNLRLGILIQAIFKTASFCVLIKSDLQWILHVHFDIGFKSTRLSFIPLPLSKTVFVAALLRNGGLNQCVWRHQKSEFEVSAKISPPYPKYPGQICNHKIEEMQLCQGRPSMSENIALPQNICKKEKKKVVCENGGFPHPRKCNERCICPIGYGGKRCKLRNQKCGGDFNATDQWQPLKISVRNEHELRRYHRCQYWIRSPNDTVIEIKIALIRNEFAQQGCPEAAVEIKTNDDHTLTGYRFPSKFAHQAAVPSCTVRCRLQILLTRRRENKAQVTFEFCSHRCIQQLLLLPVHGTVGVPLCQSNVKEHENRGGSISTCQDYMLNKA</sequence>
<evidence type="ECO:0000313" key="9">
    <source>
        <dbReference type="EMBL" id="EYC15141.1"/>
    </source>
</evidence>
<reference evidence="10" key="1">
    <citation type="journal article" date="2015" name="Nat. Genet.">
        <title>The genome and transcriptome of the zoonotic hookworm Ancylostoma ceylanicum identify infection-specific gene families.</title>
        <authorList>
            <person name="Schwarz E.M."/>
            <person name="Hu Y."/>
            <person name="Antoshechkin I."/>
            <person name="Miller M.M."/>
            <person name="Sternberg P.W."/>
            <person name="Aroian R.V."/>
        </authorList>
    </citation>
    <scope>NUCLEOTIDE SEQUENCE</scope>
    <source>
        <strain evidence="10">HY135</strain>
    </source>
</reference>
<feature type="active site" evidence="7">
    <location>
        <position position="115"/>
    </location>
</feature>
<dbReference type="PANTHER" id="PTHR10127:SF780">
    <property type="entry name" value="METALLOENDOPEPTIDASE"/>
    <property type="match status" value="1"/>
</dbReference>
<gene>
    <name evidence="9" type="primary">Acey_s0038.g3649</name>
    <name evidence="9" type="ORF">Y032_0038g3649</name>
</gene>
<dbReference type="InterPro" id="IPR024079">
    <property type="entry name" value="MetalloPept_cat_dom_sf"/>
</dbReference>
<feature type="domain" description="Peptidase M12A" evidence="8">
    <location>
        <begin position="21"/>
        <end position="206"/>
    </location>
</feature>
<organism evidence="9 10">
    <name type="scientific">Ancylostoma ceylanicum</name>
    <dbReference type="NCBI Taxonomy" id="53326"/>
    <lineage>
        <taxon>Eukaryota</taxon>
        <taxon>Metazoa</taxon>
        <taxon>Ecdysozoa</taxon>
        <taxon>Nematoda</taxon>
        <taxon>Chromadorea</taxon>
        <taxon>Rhabditida</taxon>
        <taxon>Rhabditina</taxon>
        <taxon>Rhabditomorpha</taxon>
        <taxon>Strongyloidea</taxon>
        <taxon>Ancylostomatidae</taxon>
        <taxon>Ancylostomatinae</taxon>
        <taxon>Ancylostoma</taxon>
    </lineage>
</organism>
<dbReference type="SUPFAM" id="SSF55486">
    <property type="entry name" value="Metalloproteases ('zincins'), catalytic domain"/>
    <property type="match status" value="1"/>
</dbReference>
<dbReference type="PROSITE" id="PS51864">
    <property type="entry name" value="ASTACIN"/>
    <property type="match status" value="1"/>
</dbReference>
<dbReference type="InterPro" id="IPR000742">
    <property type="entry name" value="EGF"/>
</dbReference>
<keyword evidence="3" id="KW-0378">Hydrolase</keyword>
<dbReference type="InterPro" id="IPR006026">
    <property type="entry name" value="Peptidase_Metallo"/>
</dbReference>
<dbReference type="AlphaFoldDB" id="A0A016UJQ8"/>
<dbReference type="InterPro" id="IPR001506">
    <property type="entry name" value="Peptidase_M12A"/>
</dbReference>
<evidence type="ECO:0000256" key="2">
    <source>
        <dbReference type="ARBA" id="ARBA00022723"/>
    </source>
</evidence>
<dbReference type="OrthoDB" id="291007at2759"/>
<evidence type="ECO:0000256" key="5">
    <source>
        <dbReference type="ARBA" id="ARBA00023049"/>
    </source>
</evidence>
<proteinExistence type="predicted"/>
<dbReference type="PROSITE" id="PS00022">
    <property type="entry name" value="EGF_1"/>
    <property type="match status" value="1"/>
</dbReference>
<keyword evidence="5" id="KW-0482">Metalloprotease</keyword>
<evidence type="ECO:0000256" key="6">
    <source>
        <dbReference type="ARBA" id="ARBA00023157"/>
    </source>
</evidence>
<keyword evidence="1" id="KW-0645">Protease</keyword>
<evidence type="ECO:0000259" key="8">
    <source>
        <dbReference type="PROSITE" id="PS51864"/>
    </source>
</evidence>
<dbReference type="PROSITE" id="PS01186">
    <property type="entry name" value="EGF_2"/>
    <property type="match status" value="1"/>
</dbReference>
<evidence type="ECO:0000256" key="3">
    <source>
        <dbReference type="ARBA" id="ARBA00022801"/>
    </source>
</evidence>
<dbReference type="Gene3D" id="3.40.390.10">
    <property type="entry name" value="Collagenase (Catalytic Domain)"/>
    <property type="match status" value="1"/>
</dbReference>
<protein>
    <recommendedName>
        <fullName evidence="8">Peptidase M12A domain-containing protein</fullName>
    </recommendedName>
</protein>
<dbReference type="PANTHER" id="PTHR10127">
    <property type="entry name" value="DISCOIDIN, CUB, EGF, LAMININ , AND ZINC METALLOPROTEASE DOMAIN CONTAINING"/>
    <property type="match status" value="1"/>
</dbReference>
<dbReference type="Pfam" id="PF01400">
    <property type="entry name" value="Astacin"/>
    <property type="match status" value="1"/>
</dbReference>
<dbReference type="GO" id="GO:0004222">
    <property type="term" value="F:metalloendopeptidase activity"/>
    <property type="evidence" value="ECO:0007669"/>
    <property type="project" value="InterPro"/>
</dbReference>
<comment type="caution">
    <text evidence="9">The sequence shown here is derived from an EMBL/GenBank/DDBJ whole genome shotgun (WGS) entry which is preliminary data.</text>
</comment>
<evidence type="ECO:0000313" key="10">
    <source>
        <dbReference type="Proteomes" id="UP000024635"/>
    </source>
</evidence>
<accession>A0A016UJQ8</accession>
<evidence type="ECO:0000256" key="4">
    <source>
        <dbReference type="ARBA" id="ARBA00022833"/>
    </source>
</evidence>
<keyword evidence="4" id="KW-0862">Zinc</keyword>
<evidence type="ECO:0000256" key="7">
    <source>
        <dbReference type="PROSITE-ProRule" id="PRU01211"/>
    </source>
</evidence>
<name>A0A016UJQ8_9BILA</name>
<dbReference type="SMART" id="SM00235">
    <property type="entry name" value="ZnMc"/>
    <property type="match status" value="1"/>
</dbReference>
<dbReference type="GO" id="GO:0006508">
    <property type="term" value="P:proteolysis"/>
    <property type="evidence" value="ECO:0007669"/>
    <property type="project" value="UniProtKB-KW"/>
</dbReference>
<dbReference type="Proteomes" id="UP000024635">
    <property type="component" value="Unassembled WGS sequence"/>
</dbReference>